<feature type="chain" id="PRO_5018016125" description="Lipoprotein" evidence="2">
    <location>
        <begin position="19"/>
        <end position="175"/>
    </location>
</feature>
<accession>A0A3M2HIK7</accession>
<evidence type="ECO:0000256" key="1">
    <source>
        <dbReference type="SAM" id="MobiDB-lite"/>
    </source>
</evidence>
<feature type="signal peptide" evidence="2">
    <location>
        <begin position="1"/>
        <end position="18"/>
    </location>
</feature>
<dbReference type="AlphaFoldDB" id="A0A3M2HIK7"/>
<dbReference type="PROSITE" id="PS51257">
    <property type="entry name" value="PROKAR_LIPOPROTEIN"/>
    <property type="match status" value="1"/>
</dbReference>
<reference evidence="3 4" key="1">
    <citation type="submission" date="2018-10" db="EMBL/GenBank/DDBJ databases">
        <title>Proposal of Lysobacter pythonis sp. nov. isolated from royal pythons (Python regius).</title>
        <authorList>
            <person name="Hans-Juergen B."/>
            <person name="Huptas C."/>
            <person name="Sandra B."/>
            <person name="Igor L."/>
            <person name="Joachim S."/>
            <person name="Siegfried S."/>
            <person name="Mareike W."/>
            <person name="Peter K."/>
        </authorList>
    </citation>
    <scope>NUCLEOTIDE SEQUENCE [LARGE SCALE GENOMIC DNA]</scope>
    <source>
        <strain evidence="3 4">4284/11</strain>
    </source>
</reference>
<proteinExistence type="predicted"/>
<feature type="region of interest" description="Disordered" evidence="1">
    <location>
        <begin position="31"/>
        <end position="54"/>
    </location>
</feature>
<name>A0A3M2HIK7_9GAMM</name>
<keyword evidence="4" id="KW-1185">Reference proteome</keyword>
<organism evidence="3 4">
    <name type="scientific">Solilutibacter pythonis</name>
    <dbReference type="NCBI Taxonomy" id="2483112"/>
    <lineage>
        <taxon>Bacteria</taxon>
        <taxon>Pseudomonadati</taxon>
        <taxon>Pseudomonadota</taxon>
        <taxon>Gammaproteobacteria</taxon>
        <taxon>Lysobacterales</taxon>
        <taxon>Lysobacteraceae</taxon>
        <taxon>Solilutibacter</taxon>
    </lineage>
</organism>
<evidence type="ECO:0008006" key="5">
    <source>
        <dbReference type="Google" id="ProtNLM"/>
    </source>
</evidence>
<gene>
    <name evidence="3" type="ORF">EBB59_13055</name>
</gene>
<keyword evidence="2" id="KW-0732">Signal</keyword>
<dbReference type="Proteomes" id="UP000275012">
    <property type="component" value="Unassembled WGS sequence"/>
</dbReference>
<sequence>MLKLLFTLLLVVCTFLVAGCAGESAAVAEQSPVVEHTETTRGTVPPEKERNMDSMDSMKKQLDTLLSPGSSYMDVREELLANGWEPMATLNCKENVVGGDWKNICTALDAPAVCKVCNEMIELSAYSGDGNVLAKFRHGITGKIIEVSAYGMLEDWGVRGEDSRLQYSGWGFEQK</sequence>
<evidence type="ECO:0000313" key="3">
    <source>
        <dbReference type="EMBL" id="RMH87410.1"/>
    </source>
</evidence>
<evidence type="ECO:0000256" key="2">
    <source>
        <dbReference type="SAM" id="SignalP"/>
    </source>
</evidence>
<dbReference type="EMBL" id="RFLY01000037">
    <property type="protein sequence ID" value="RMH87410.1"/>
    <property type="molecule type" value="Genomic_DNA"/>
</dbReference>
<evidence type="ECO:0000313" key="4">
    <source>
        <dbReference type="Proteomes" id="UP000275012"/>
    </source>
</evidence>
<protein>
    <recommendedName>
        <fullName evidence="5">Lipoprotein</fullName>
    </recommendedName>
</protein>
<comment type="caution">
    <text evidence="3">The sequence shown here is derived from an EMBL/GenBank/DDBJ whole genome shotgun (WGS) entry which is preliminary data.</text>
</comment>